<dbReference type="eggNOG" id="COG4186">
    <property type="taxonomic scope" value="Bacteria"/>
</dbReference>
<proteinExistence type="predicted"/>
<dbReference type="EMBL" id="ABVQ01000034">
    <property type="protein sequence ID" value="EEC58361.1"/>
    <property type="molecule type" value="Genomic_DNA"/>
</dbReference>
<feature type="domain" description="Calcineurin-like phosphoesterase" evidence="1">
    <location>
        <begin position="1"/>
        <end position="133"/>
    </location>
</feature>
<dbReference type="Gene3D" id="3.60.21.10">
    <property type="match status" value="1"/>
</dbReference>
<evidence type="ECO:0000313" key="3">
    <source>
        <dbReference type="Proteomes" id="UP000003136"/>
    </source>
</evidence>
<reference evidence="2 3" key="1">
    <citation type="submission" date="2008-11" db="EMBL/GenBank/DDBJ databases">
        <title>Draft genome sequence of Bacteroides pectinophilus (ATCC 43243).</title>
        <authorList>
            <person name="Sudarsanam P."/>
            <person name="Ley R."/>
            <person name="Guruge J."/>
            <person name="Turnbaugh P.J."/>
            <person name="Mahowald M."/>
            <person name="Liep D."/>
            <person name="Gordon J."/>
        </authorList>
    </citation>
    <scope>NUCLEOTIDE SEQUENCE [LARGE SCALE GENOMIC DNA]</scope>
    <source>
        <strain evidence="2 3">ATCC 43243</strain>
    </source>
</reference>
<organism evidence="2 3">
    <name type="scientific">[Bacteroides] pectinophilus ATCC 43243</name>
    <dbReference type="NCBI Taxonomy" id="483218"/>
    <lineage>
        <taxon>Bacteria</taxon>
        <taxon>Bacillati</taxon>
        <taxon>Bacillota</taxon>
        <taxon>Clostridia</taxon>
        <taxon>Eubacteriales</taxon>
    </lineage>
</organism>
<dbReference type="HOGENOM" id="CLU_092313_0_1_9"/>
<name>B7AP87_9FIRM</name>
<keyword evidence="3" id="KW-1185">Reference proteome</keyword>
<reference evidence="2 3" key="2">
    <citation type="submission" date="2008-11" db="EMBL/GenBank/DDBJ databases">
        <authorList>
            <person name="Fulton L."/>
            <person name="Clifton S."/>
            <person name="Fulton B."/>
            <person name="Xu J."/>
            <person name="Minx P."/>
            <person name="Pepin K.H."/>
            <person name="Johnson M."/>
            <person name="Bhonagiri V."/>
            <person name="Nash W.E."/>
            <person name="Mardis E.R."/>
            <person name="Wilson R.K."/>
        </authorList>
    </citation>
    <scope>NUCLEOTIDE SEQUENCE [LARGE SCALE GENOMIC DNA]</scope>
    <source>
        <strain evidence="2 3">ATCC 43243</strain>
    </source>
</reference>
<dbReference type="InterPro" id="IPR029052">
    <property type="entry name" value="Metallo-depent_PP-like"/>
</dbReference>
<dbReference type="Pfam" id="PF00149">
    <property type="entry name" value="Metallophos"/>
    <property type="match status" value="1"/>
</dbReference>
<dbReference type="AlphaFoldDB" id="B7AP87"/>
<sequence length="170" mass="19908">MRTFFIADTHFGDADIIRYENRPFADTDDMEEKLIAGWNETVGEDDNVFVLGDFSAYKSVGRNTELACRLNGHKSLILGNHDIVTEDFWYRCGFEFVSRYPIIYEGFWILSHEPVYVCRNMPYANIFGHVHGSQLYKDYSEQSYCVSVERTDYRPVPFDEIVEKVTNNRK</sequence>
<dbReference type="GO" id="GO:0016787">
    <property type="term" value="F:hydrolase activity"/>
    <property type="evidence" value="ECO:0007669"/>
    <property type="project" value="InterPro"/>
</dbReference>
<dbReference type="Proteomes" id="UP000003136">
    <property type="component" value="Unassembled WGS sequence"/>
</dbReference>
<dbReference type="STRING" id="483218.BACPEC_00491"/>
<evidence type="ECO:0000313" key="2">
    <source>
        <dbReference type="EMBL" id="EEC58361.1"/>
    </source>
</evidence>
<gene>
    <name evidence="2" type="ORF">BACPEC_00491</name>
</gene>
<dbReference type="SUPFAM" id="SSF56300">
    <property type="entry name" value="Metallo-dependent phosphatases"/>
    <property type="match status" value="1"/>
</dbReference>
<evidence type="ECO:0000259" key="1">
    <source>
        <dbReference type="Pfam" id="PF00149"/>
    </source>
</evidence>
<accession>B7AP87</accession>
<protein>
    <recommendedName>
        <fullName evidence="1">Calcineurin-like phosphoesterase domain-containing protein</fullName>
    </recommendedName>
</protein>
<dbReference type="InterPro" id="IPR004843">
    <property type="entry name" value="Calcineurin-like_PHP"/>
</dbReference>
<comment type="caution">
    <text evidence="2">The sequence shown here is derived from an EMBL/GenBank/DDBJ whole genome shotgun (WGS) entry which is preliminary data.</text>
</comment>